<organism evidence="1 2">
    <name type="scientific">Photobacterium frigidiphilum</name>
    <dbReference type="NCBI Taxonomy" id="264736"/>
    <lineage>
        <taxon>Bacteria</taxon>
        <taxon>Pseudomonadati</taxon>
        <taxon>Pseudomonadota</taxon>
        <taxon>Gammaproteobacteria</taxon>
        <taxon>Vibrionales</taxon>
        <taxon>Vibrionaceae</taxon>
        <taxon>Photobacterium</taxon>
    </lineage>
</organism>
<dbReference type="OrthoDB" id="6272517at2"/>
<accession>A0A2T3J6V7</accession>
<keyword evidence="2" id="KW-1185">Reference proteome</keyword>
<reference evidence="1 2" key="1">
    <citation type="submission" date="2018-01" db="EMBL/GenBank/DDBJ databases">
        <title>Whole genome sequencing of Histamine producing bacteria.</title>
        <authorList>
            <person name="Butler K."/>
        </authorList>
    </citation>
    <scope>NUCLEOTIDE SEQUENCE [LARGE SCALE GENOMIC DNA]</scope>
    <source>
        <strain evidence="1 2">JCM 12947</strain>
    </source>
</reference>
<comment type="caution">
    <text evidence="1">The sequence shown here is derived from an EMBL/GenBank/DDBJ whole genome shotgun (WGS) entry which is preliminary data.</text>
</comment>
<dbReference type="Proteomes" id="UP000240987">
    <property type="component" value="Unassembled WGS sequence"/>
</dbReference>
<name>A0A2T3J6V7_9GAMM</name>
<dbReference type="AlphaFoldDB" id="A0A2T3J6V7"/>
<proteinExistence type="predicted"/>
<evidence type="ECO:0000313" key="2">
    <source>
        <dbReference type="Proteomes" id="UP000240987"/>
    </source>
</evidence>
<sequence length="137" mass="15455">MVIAQEYPTSGNRVLDLSQQQQMFILKSDDQPCHYAQSNIITQEDERSISNDGNNAFILNALRRVISHDHRATLGVKPEYHLLVAFLPPPLLQLAVKAISVPDAINHWTSHAFYPSSRLAGWKEGNVLYAHNHSRLS</sequence>
<gene>
    <name evidence="1" type="ORF">C9J12_27655</name>
</gene>
<evidence type="ECO:0000313" key="1">
    <source>
        <dbReference type="EMBL" id="PSU44034.1"/>
    </source>
</evidence>
<protein>
    <submittedName>
        <fullName evidence="1">Uncharacterized protein</fullName>
    </submittedName>
</protein>
<dbReference type="EMBL" id="PYMJ01000053">
    <property type="protein sequence ID" value="PSU44034.1"/>
    <property type="molecule type" value="Genomic_DNA"/>
</dbReference>
<dbReference type="RefSeq" id="WP_107246186.1">
    <property type="nucleotide sequence ID" value="NZ_PYMJ01000053.1"/>
</dbReference>